<gene>
    <name evidence="8" type="ORF">EYC98_20585</name>
</gene>
<evidence type="ECO:0000256" key="5">
    <source>
        <dbReference type="PROSITE-ProRule" id="PRU00335"/>
    </source>
</evidence>
<dbReference type="Proteomes" id="UP001143362">
    <property type="component" value="Unassembled WGS sequence"/>
</dbReference>
<proteinExistence type="predicted"/>
<feature type="domain" description="HTH tetR-type" evidence="7">
    <location>
        <begin position="23"/>
        <end position="83"/>
    </location>
</feature>
<protein>
    <submittedName>
        <fullName evidence="8">TetR/AcrR family transcriptional regulator</fullName>
    </submittedName>
</protein>
<evidence type="ECO:0000313" key="9">
    <source>
        <dbReference type="Proteomes" id="UP001143362"/>
    </source>
</evidence>
<evidence type="ECO:0000259" key="7">
    <source>
        <dbReference type="PROSITE" id="PS50977"/>
    </source>
</evidence>
<accession>A0ABT3TPK6</accession>
<dbReference type="InterPro" id="IPR009057">
    <property type="entry name" value="Homeodomain-like_sf"/>
</dbReference>
<feature type="region of interest" description="Disordered" evidence="6">
    <location>
        <begin position="1"/>
        <end position="24"/>
    </location>
</feature>
<keyword evidence="3 5" id="KW-0238">DNA-binding</keyword>
<dbReference type="PROSITE" id="PS01081">
    <property type="entry name" value="HTH_TETR_1"/>
    <property type="match status" value="1"/>
</dbReference>
<comment type="caution">
    <text evidence="8">The sequence shown here is derived from an EMBL/GenBank/DDBJ whole genome shotgun (WGS) entry which is preliminary data.</text>
</comment>
<dbReference type="RefSeq" id="WP_279247301.1">
    <property type="nucleotide sequence ID" value="NZ_SHNN01000006.1"/>
</dbReference>
<evidence type="ECO:0000256" key="1">
    <source>
        <dbReference type="ARBA" id="ARBA00022491"/>
    </source>
</evidence>
<keyword evidence="4" id="KW-0804">Transcription</keyword>
<dbReference type="EMBL" id="SHNN01000006">
    <property type="protein sequence ID" value="MCX2983267.1"/>
    <property type="molecule type" value="Genomic_DNA"/>
</dbReference>
<keyword evidence="1" id="KW-0678">Repressor</keyword>
<dbReference type="PRINTS" id="PR00455">
    <property type="entry name" value="HTHTETR"/>
</dbReference>
<feature type="DNA-binding region" description="H-T-H motif" evidence="5">
    <location>
        <begin position="46"/>
        <end position="65"/>
    </location>
</feature>
<feature type="domain" description="HTH tetR-type" evidence="7">
    <location>
        <begin position="242"/>
        <end position="302"/>
    </location>
</feature>
<dbReference type="InterPro" id="IPR023772">
    <property type="entry name" value="DNA-bd_HTH_TetR-type_CS"/>
</dbReference>
<name>A0ABT3TPK6_9GAMM</name>
<keyword evidence="9" id="KW-1185">Reference proteome</keyword>
<evidence type="ECO:0000256" key="4">
    <source>
        <dbReference type="ARBA" id="ARBA00023163"/>
    </source>
</evidence>
<organism evidence="8 9">
    <name type="scientific">Candidatus Litorirhabdus singularis</name>
    <dbReference type="NCBI Taxonomy" id="2518993"/>
    <lineage>
        <taxon>Bacteria</taxon>
        <taxon>Pseudomonadati</taxon>
        <taxon>Pseudomonadota</taxon>
        <taxon>Gammaproteobacteria</taxon>
        <taxon>Cellvibrionales</taxon>
        <taxon>Halieaceae</taxon>
        <taxon>Candidatus Litorirhabdus</taxon>
    </lineage>
</organism>
<evidence type="ECO:0000256" key="6">
    <source>
        <dbReference type="SAM" id="MobiDB-lite"/>
    </source>
</evidence>
<dbReference type="SUPFAM" id="SSF48498">
    <property type="entry name" value="Tetracyclin repressor-like, C-terminal domain"/>
    <property type="match status" value="1"/>
</dbReference>
<dbReference type="PROSITE" id="PS50977">
    <property type="entry name" value="HTH_TETR_2"/>
    <property type="match status" value="2"/>
</dbReference>
<dbReference type="Gene3D" id="1.10.10.60">
    <property type="entry name" value="Homeodomain-like"/>
    <property type="match status" value="2"/>
</dbReference>
<dbReference type="InterPro" id="IPR041490">
    <property type="entry name" value="KstR2_TetR_C"/>
</dbReference>
<dbReference type="Gene3D" id="1.10.357.10">
    <property type="entry name" value="Tetracycline Repressor, domain 2"/>
    <property type="match status" value="2"/>
</dbReference>
<feature type="DNA-binding region" description="H-T-H motif" evidence="5">
    <location>
        <begin position="265"/>
        <end position="284"/>
    </location>
</feature>
<dbReference type="Pfam" id="PF17932">
    <property type="entry name" value="TetR_C_24"/>
    <property type="match status" value="1"/>
</dbReference>
<reference evidence="8" key="1">
    <citation type="submission" date="2019-02" db="EMBL/GenBank/DDBJ databases">
        <authorList>
            <person name="Li S.-H."/>
        </authorList>
    </citation>
    <scope>NUCLEOTIDE SEQUENCE</scope>
    <source>
        <strain evidence="8">IMCC14734</strain>
    </source>
</reference>
<dbReference type="PANTHER" id="PTHR30055:SF175">
    <property type="entry name" value="HTH-TYPE TRANSCRIPTIONAL REPRESSOR KSTR2"/>
    <property type="match status" value="1"/>
</dbReference>
<sequence length="427" mass="47962">MTDSKDSTGKTGGSPFNRTAQHDAKRSAILSQAARLFNGRGSRSTTLLDIAQSLGLTKTSLYYYVKTKEELIYQCYVAALDHLNAGLDAIESKQSSGLDRVTAVLHAHFIDWREAQLGHRNHTAALLEIASLGDVHRADVEQRYTAMFLRIRQYIRDGIAEGSIRDCESTATTLGLIGSMQWSFNWLRTVPIEQIDDIARAACDLVTNGLSSGEQAYRFRDFSFPKLAAENPQGFNREEQNRLKQEAFHKTGTWFFNKKGFAGTSLDEIAETLHVTKGAFYYHIKSKEDLLYSCYQRSLAISETLRRDADNLNRGIERLDYVCRGTFTIQNSDDGPMIRYNTITALPIERRKKILALTDKGNDEFGGFMRDGITDGSVRSINVEVAQQLISGAINASMDLPTWRNIEDVNQASIDFYDCLFSGLKPR</sequence>
<dbReference type="InterPro" id="IPR036271">
    <property type="entry name" value="Tet_transcr_reg_TetR-rel_C_sf"/>
</dbReference>
<keyword evidence="2" id="KW-0805">Transcription regulation</keyword>
<dbReference type="PANTHER" id="PTHR30055">
    <property type="entry name" value="HTH-TYPE TRANSCRIPTIONAL REGULATOR RUTR"/>
    <property type="match status" value="1"/>
</dbReference>
<dbReference type="InterPro" id="IPR001647">
    <property type="entry name" value="HTH_TetR"/>
</dbReference>
<dbReference type="Pfam" id="PF00440">
    <property type="entry name" value="TetR_N"/>
    <property type="match status" value="2"/>
</dbReference>
<dbReference type="SUPFAM" id="SSF46689">
    <property type="entry name" value="Homeodomain-like"/>
    <property type="match status" value="2"/>
</dbReference>
<evidence type="ECO:0000256" key="3">
    <source>
        <dbReference type="ARBA" id="ARBA00023125"/>
    </source>
</evidence>
<dbReference type="InterPro" id="IPR050109">
    <property type="entry name" value="HTH-type_TetR-like_transc_reg"/>
</dbReference>
<evidence type="ECO:0000256" key="2">
    <source>
        <dbReference type="ARBA" id="ARBA00023015"/>
    </source>
</evidence>
<evidence type="ECO:0000313" key="8">
    <source>
        <dbReference type="EMBL" id="MCX2983267.1"/>
    </source>
</evidence>